<dbReference type="Proteomes" id="UP000243887">
    <property type="component" value="Unassembled WGS sequence"/>
</dbReference>
<keyword evidence="3" id="KW-1185">Reference proteome</keyword>
<dbReference type="AlphaFoldDB" id="A0A1I3Q518"/>
<evidence type="ECO:0000313" key="3">
    <source>
        <dbReference type="Proteomes" id="UP000243887"/>
    </source>
</evidence>
<dbReference type="Pfam" id="PF07396">
    <property type="entry name" value="Porin_O_P"/>
    <property type="match status" value="1"/>
</dbReference>
<keyword evidence="1" id="KW-0732">Signal</keyword>
<protein>
    <submittedName>
        <fullName evidence="2">Phosphate-selective porin O and P</fullName>
    </submittedName>
</protein>
<organism evidence="2 3">
    <name type="scientific">Myroides guanonis</name>
    <dbReference type="NCBI Taxonomy" id="1150112"/>
    <lineage>
        <taxon>Bacteria</taxon>
        <taxon>Pseudomonadati</taxon>
        <taxon>Bacteroidota</taxon>
        <taxon>Flavobacteriia</taxon>
        <taxon>Flavobacteriales</taxon>
        <taxon>Flavobacteriaceae</taxon>
        <taxon>Myroides</taxon>
    </lineage>
</organism>
<name>A0A1I3Q518_9FLAO</name>
<dbReference type="EMBL" id="FORU01000005">
    <property type="protein sequence ID" value="SFJ28968.1"/>
    <property type="molecule type" value="Genomic_DNA"/>
</dbReference>
<feature type="signal peptide" evidence="1">
    <location>
        <begin position="1"/>
        <end position="18"/>
    </location>
</feature>
<dbReference type="SUPFAM" id="SSF56935">
    <property type="entry name" value="Porins"/>
    <property type="match status" value="1"/>
</dbReference>
<accession>A0A1I3Q518</accession>
<reference evidence="3" key="1">
    <citation type="submission" date="2016-10" db="EMBL/GenBank/DDBJ databases">
        <authorList>
            <person name="Varghese N."/>
            <person name="Submissions S."/>
        </authorList>
    </citation>
    <scope>NUCLEOTIDE SEQUENCE [LARGE SCALE GENOMIC DNA]</scope>
    <source>
        <strain evidence="3">DSM 26542</strain>
    </source>
</reference>
<gene>
    <name evidence="2" type="ORF">SAMN04487893_10560</name>
</gene>
<proteinExistence type="predicted"/>
<dbReference type="RefSeq" id="WP_090678649.1">
    <property type="nucleotide sequence ID" value="NZ_FORU01000005.1"/>
</dbReference>
<evidence type="ECO:0000313" key="2">
    <source>
        <dbReference type="EMBL" id="SFJ28968.1"/>
    </source>
</evidence>
<dbReference type="OrthoDB" id="846879at2"/>
<feature type="chain" id="PRO_5017205868" evidence="1">
    <location>
        <begin position="19"/>
        <end position="391"/>
    </location>
</feature>
<sequence length="391" mass="45651">MKYYLPFLLFFLSVFTHAQEENVKVDTIIKKPILDLKEEGFLKNIDAYFYSRLGFLNHSEHGRDDDFTEFRNSYVAMGIRGQIHENIGFSYRQRFNKSSERQSLDLLDNSIELAYVDLKVAPKTQLQLGKMSAYFGGYEYEFNPIDVLEYNEVSSNLLAYVSGVGITHQIAKNHLLGFQALNSRTMRYADLYEGKVEENVQEPKWPLALVLKWQGDFYDKKFQTIYSISRYRIAKGHATTYAVTLGNKYQTEKWTLMYDFNYSHEQLDTKGIVTSILNTEKIAQDASYIENWLRAEYMISSKFQALLTLMNSNSYAENAKGENSGFDHLKTSYGVIPTLYYRPFKEIDVRFYASYIGRYYTFSNFVKKDLDISNYNTNEFQVGLMAPLWVF</sequence>
<dbReference type="STRING" id="1150112.SAMN04487893_10560"/>
<dbReference type="InterPro" id="IPR010870">
    <property type="entry name" value="Porin_O/P"/>
</dbReference>
<evidence type="ECO:0000256" key="1">
    <source>
        <dbReference type="SAM" id="SignalP"/>
    </source>
</evidence>